<dbReference type="CDD" id="cd00338">
    <property type="entry name" value="Ser_Recombinase"/>
    <property type="match status" value="1"/>
</dbReference>
<evidence type="ECO:0000259" key="3">
    <source>
        <dbReference type="SMART" id="SM00857"/>
    </source>
</evidence>
<feature type="domain" description="Resolvase/invertase-type recombinase catalytic" evidence="3">
    <location>
        <begin position="6"/>
        <end position="154"/>
    </location>
</feature>
<dbReference type="Proteomes" id="UP000004563">
    <property type="component" value="Unassembled WGS sequence"/>
</dbReference>
<dbReference type="GO" id="GO:0000150">
    <property type="term" value="F:DNA strand exchange activity"/>
    <property type="evidence" value="ECO:0007669"/>
    <property type="project" value="InterPro"/>
</dbReference>
<evidence type="ECO:0000313" key="4">
    <source>
        <dbReference type="EMBL" id="EFG16892.1"/>
    </source>
</evidence>
<dbReference type="SUPFAM" id="SSF53041">
    <property type="entry name" value="Resolvase-like"/>
    <property type="match status" value="1"/>
</dbReference>
<dbReference type="InterPro" id="IPR038109">
    <property type="entry name" value="DNA_bind_recomb_sf"/>
</dbReference>
<accession>D4VBD9</accession>
<dbReference type="PANTHER" id="PTHR30461:SF2">
    <property type="entry name" value="SERINE RECOMBINASE PINE-RELATED"/>
    <property type="match status" value="1"/>
</dbReference>
<comment type="caution">
    <text evidence="4">The sequence shown here is derived from an EMBL/GenBank/DDBJ whole genome shotgun (WGS) entry which is preliminary data.</text>
</comment>
<dbReference type="AlphaFoldDB" id="D4VBD9"/>
<organism evidence="4 5">
    <name type="scientific">Phocaeicola vulgatus PC510</name>
    <dbReference type="NCBI Taxonomy" id="702446"/>
    <lineage>
        <taxon>Bacteria</taxon>
        <taxon>Pseudomonadati</taxon>
        <taxon>Bacteroidota</taxon>
        <taxon>Bacteroidia</taxon>
        <taxon>Bacteroidales</taxon>
        <taxon>Bacteroidaceae</taxon>
        <taxon>Phocaeicola</taxon>
    </lineage>
</organism>
<dbReference type="GO" id="GO:0003677">
    <property type="term" value="F:DNA binding"/>
    <property type="evidence" value="ECO:0007669"/>
    <property type="project" value="UniProtKB-KW"/>
</dbReference>
<sequence length="330" mass="37287">MEHKVAAVWTRVSTGKQADNNGSLESQKRICDEYAASKGIRIKEYFGDTNESAQTEGKLYHNMIEKVAKDKEINVILVASYDRFIRTGPEGIMTKAYLKAKGIYVVSATQAIDPDSAAGTFMENMIFLFNQFGNSLRRDKAVVSMTDCQRKGNWYSKPPLGYDKVKIDKDHILTVNETGKILRDAFIWKATEGIGDIEKVQRLKGLGLSKILHNPFYCGYIQHSLLGDEVIKGNQEILIDEAMFNKVNGISNAGYEHKEITEPFPLKRHIICSDCGGYLTGYTVKARGRDYYKCNKKGCKGNHSIVQRNCIRSISIVLRKVFEKYKVKVK</sequence>
<dbReference type="InterPro" id="IPR036162">
    <property type="entry name" value="Resolvase-like_N_sf"/>
</dbReference>
<dbReference type="Gene3D" id="3.40.50.1390">
    <property type="entry name" value="Resolvase, N-terminal catalytic domain"/>
    <property type="match status" value="1"/>
</dbReference>
<dbReference type="EMBL" id="ADKO01000088">
    <property type="protein sequence ID" value="EFG16892.1"/>
    <property type="molecule type" value="Genomic_DNA"/>
</dbReference>
<evidence type="ECO:0000256" key="1">
    <source>
        <dbReference type="ARBA" id="ARBA00023125"/>
    </source>
</evidence>
<dbReference type="PANTHER" id="PTHR30461">
    <property type="entry name" value="DNA-INVERTASE FROM LAMBDOID PROPHAGE"/>
    <property type="match status" value="1"/>
</dbReference>
<dbReference type="InterPro" id="IPR050639">
    <property type="entry name" value="SSR_resolvase"/>
</dbReference>
<proteinExistence type="predicted"/>
<reference evidence="4 5" key="1">
    <citation type="journal article" date="2011" name="J. Bacteriol.">
        <title>Draft genome sequence of Bacteroides vulgatus PC510, a strain isolated from human feces.</title>
        <authorList>
            <person name="Cuiv P.O."/>
            <person name="Klaassens E.S."/>
            <person name="Durkin A.S."/>
            <person name="Harkins D.M."/>
            <person name="Foster L."/>
            <person name="McCorrison J."/>
            <person name="Torralba M."/>
            <person name="Nelson K.E."/>
            <person name="Morrison M."/>
        </authorList>
    </citation>
    <scope>NUCLEOTIDE SEQUENCE [LARGE SCALE GENOMIC DNA]</scope>
    <source>
        <strain evidence="4 5">PC510</strain>
    </source>
</reference>
<evidence type="ECO:0000313" key="5">
    <source>
        <dbReference type="Proteomes" id="UP000004563"/>
    </source>
</evidence>
<dbReference type="InterPro" id="IPR006119">
    <property type="entry name" value="Resolv_N"/>
</dbReference>
<dbReference type="RefSeq" id="WP_005844973.1">
    <property type="nucleotide sequence ID" value="NZ_ADKO01000088.1"/>
</dbReference>
<evidence type="ECO:0000256" key="2">
    <source>
        <dbReference type="ARBA" id="ARBA00023172"/>
    </source>
</evidence>
<protein>
    <submittedName>
        <fullName evidence="4">Resolvase, N-terminal domain protein</fullName>
    </submittedName>
</protein>
<dbReference type="SMART" id="SM00857">
    <property type="entry name" value="Resolvase"/>
    <property type="match status" value="1"/>
</dbReference>
<gene>
    <name evidence="4" type="ORF">CUU_2189</name>
</gene>
<keyword evidence="2" id="KW-0233">DNA recombination</keyword>
<name>D4VBD9_PHOVU</name>
<dbReference type="Pfam" id="PF00239">
    <property type="entry name" value="Resolvase"/>
    <property type="match status" value="1"/>
</dbReference>
<keyword evidence="1" id="KW-0238">DNA-binding</keyword>
<dbReference type="Gene3D" id="3.90.1750.20">
    <property type="entry name" value="Putative Large Serine Recombinase, Chain B, Domain 2"/>
    <property type="match status" value="1"/>
</dbReference>